<evidence type="ECO:0000259" key="2">
    <source>
        <dbReference type="Pfam" id="PF03551"/>
    </source>
</evidence>
<dbReference type="InterPro" id="IPR005149">
    <property type="entry name" value="Tscrpt_reg_PadR_N"/>
</dbReference>
<protein>
    <submittedName>
        <fullName evidence="3">PadR family transcriptional regulator</fullName>
    </submittedName>
</protein>
<dbReference type="EMBL" id="JBHSDS010000016">
    <property type="protein sequence ID" value="MFC4360249.1"/>
    <property type="molecule type" value="Genomic_DNA"/>
</dbReference>
<dbReference type="Proteomes" id="UP001595921">
    <property type="component" value="Unassembled WGS sequence"/>
</dbReference>
<evidence type="ECO:0000313" key="4">
    <source>
        <dbReference type="Proteomes" id="UP001595921"/>
    </source>
</evidence>
<dbReference type="AlphaFoldDB" id="A0ABD5PHA9"/>
<dbReference type="Pfam" id="PF03551">
    <property type="entry name" value="PadR"/>
    <property type="match status" value="1"/>
</dbReference>
<dbReference type="RefSeq" id="WP_267623069.1">
    <property type="nucleotide sequence ID" value="NZ_JAODIW010000007.1"/>
</dbReference>
<proteinExistence type="predicted"/>
<sequence>MADSDPPDEEGASDQDPPPAGSIDFSTYNIPTDLTAFQTYLLCLIYRFETVEGVTLQNALENLYPEDINHGRLYPSLDRMVESGLISKQTKESDKRRKEYSLTGRGEWVAEEYLRFVREMIMPTDI</sequence>
<dbReference type="InterPro" id="IPR036388">
    <property type="entry name" value="WH-like_DNA-bd_sf"/>
</dbReference>
<gene>
    <name evidence="3" type="ORF">ACFO0N_20060</name>
</gene>
<comment type="caution">
    <text evidence="3">The sequence shown here is derived from an EMBL/GenBank/DDBJ whole genome shotgun (WGS) entry which is preliminary data.</text>
</comment>
<dbReference type="SUPFAM" id="SSF46785">
    <property type="entry name" value="Winged helix' DNA-binding domain"/>
    <property type="match status" value="1"/>
</dbReference>
<feature type="domain" description="Transcription regulator PadR N-terminal" evidence="2">
    <location>
        <begin position="41"/>
        <end position="108"/>
    </location>
</feature>
<organism evidence="3 4">
    <name type="scientific">Halobium salinum</name>
    <dbReference type="NCBI Taxonomy" id="1364940"/>
    <lineage>
        <taxon>Archaea</taxon>
        <taxon>Methanobacteriati</taxon>
        <taxon>Methanobacteriota</taxon>
        <taxon>Stenosarchaea group</taxon>
        <taxon>Halobacteria</taxon>
        <taxon>Halobacteriales</taxon>
        <taxon>Haloferacaceae</taxon>
        <taxon>Halobium</taxon>
    </lineage>
</organism>
<name>A0ABD5PHA9_9EURY</name>
<dbReference type="InterPro" id="IPR036390">
    <property type="entry name" value="WH_DNA-bd_sf"/>
</dbReference>
<feature type="region of interest" description="Disordered" evidence="1">
    <location>
        <begin position="1"/>
        <end position="25"/>
    </location>
</feature>
<keyword evidence="4" id="KW-1185">Reference proteome</keyword>
<dbReference type="Gene3D" id="1.10.10.10">
    <property type="entry name" value="Winged helix-like DNA-binding domain superfamily/Winged helix DNA-binding domain"/>
    <property type="match status" value="1"/>
</dbReference>
<evidence type="ECO:0000256" key="1">
    <source>
        <dbReference type="SAM" id="MobiDB-lite"/>
    </source>
</evidence>
<accession>A0ABD5PHA9</accession>
<feature type="compositionally biased region" description="Acidic residues" evidence="1">
    <location>
        <begin position="1"/>
        <end position="13"/>
    </location>
</feature>
<evidence type="ECO:0000313" key="3">
    <source>
        <dbReference type="EMBL" id="MFC4360249.1"/>
    </source>
</evidence>
<reference evidence="3 4" key="1">
    <citation type="journal article" date="2019" name="Int. J. Syst. Evol. Microbiol.">
        <title>The Global Catalogue of Microorganisms (GCM) 10K type strain sequencing project: providing services to taxonomists for standard genome sequencing and annotation.</title>
        <authorList>
            <consortium name="The Broad Institute Genomics Platform"/>
            <consortium name="The Broad Institute Genome Sequencing Center for Infectious Disease"/>
            <person name="Wu L."/>
            <person name="Ma J."/>
        </authorList>
    </citation>
    <scope>NUCLEOTIDE SEQUENCE [LARGE SCALE GENOMIC DNA]</scope>
    <source>
        <strain evidence="3 4">CGMCC 1.12553</strain>
    </source>
</reference>